<evidence type="ECO:0000313" key="6">
    <source>
        <dbReference type="Proteomes" id="UP000319818"/>
    </source>
</evidence>
<dbReference type="Pfam" id="PF00072">
    <property type="entry name" value="Response_reg"/>
    <property type="match status" value="1"/>
</dbReference>
<dbReference type="GO" id="GO:0000160">
    <property type="term" value="P:phosphorelay signal transduction system"/>
    <property type="evidence" value="ECO:0007669"/>
    <property type="project" value="InterPro"/>
</dbReference>
<feature type="region of interest" description="Disordered" evidence="2">
    <location>
        <begin position="68"/>
        <end position="100"/>
    </location>
</feature>
<evidence type="ECO:0000256" key="2">
    <source>
        <dbReference type="SAM" id="MobiDB-lite"/>
    </source>
</evidence>
<dbReference type="InterPro" id="IPR011006">
    <property type="entry name" value="CheY-like_superfamily"/>
</dbReference>
<dbReference type="InterPro" id="IPR001789">
    <property type="entry name" value="Sig_transdc_resp-reg_receiver"/>
</dbReference>
<name>A0A543FT26_9PSEU</name>
<protein>
    <submittedName>
        <fullName evidence="5">CheY-like chemotaxis protein</fullName>
    </submittedName>
</protein>
<evidence type="ECO:0000259" key="4">
    <source>
        <dbReference type="PROSITE" id="PS50110"/>
    </source>
</evidence>
<evidence type="ECO:0000256" key="3">
    <source>
        <dbReference type="SAM" id="Phobius"/>
    </source>
</evidence>
<dbReference type="Gene3D" id="3.40.50.2300">
    <property type="match status" value="1"/>
</dbReference>
<keyword evidence="1" id="KW-0597">Phosphoprotein</keyword>
<dbReference type="PROSITE" id="PS50110">
    <property type="entry name" value="RESPONSE_REGULATORY"/>
    <property type="match status" value="1"/>
</dbReference>
<dbReference type="Proteomes" id="UP000319818">
    <property type="component" value="Unassembled WGS sequence"/>
</dbReference>
<sequence length="247" mass="27206">MQLRWAIMPGMQQWTELIGVVIWPIVVVFSAVLFRRAVQDVLTRDDVSFSGPGGIAFSARRATGALLDAEEDKNRSAAGDTPGRTSGERDGAGRPSSAVDAADQVRAVGAAVRRLGRTPRLLWVDDRPSNNRYERSALENMGMIVDLSTSTGDAQRKLQRGGTYDVVISDMARPEDPRAGYVLLDWMRKRGDNTPFVIYSSSNSADHYDEAVRSGAIGSTGQPAELIDMVLRSLRDVQPRSRWWHMG</sequence>
<dbReference type="OrthoDB" id="88903at2"/>
<keyword evidence="3" id="KW-0472">Membrane</keyword>
<accession>A0A543FT26</accession>
<dbReference type="SUPFAM" id="SSF52172">
    <property type="entry name" value="CheY-like"/>
    <property type="match status" value="1"/>
</dbReference>
<gene>
    <name evidence="5" type="ORF">FB388_4166</name>
</gene>
<dbReference type="CDD" id="cd00156">
    <property type="entry name" value="REC"/>
    <property type="match status" value="1"/>
</dbReference>
<keyword evidence="6" id="KW-1185">Reference proteome</keyword>
<comment type="caution">
    <text evidence="5">The sequence shown here is derived from an EMBL/GenBank/DDBJ whole genome shotgun (WGS) entry which is preliminary data.</text>
</comment>
<proteinExistence type="predicted"/>
<keyword evidence="3" id="KW-1133">Transmembrane helix</keyword>
<organism evidence="5 6">
    <name type="scientific">Pseudonocardia cypriaca</name>
    <dbReference type="NCBI Taxonomy" id="882449"/>
    <lineage>
        <taxon>Bacteria</taxon>
        <taxon>Bacillati</taxon>
        <taxon>Actinomycetota</taxon>
        <taxon>Actinomycetes</taxon>
        <taxon>Pseudonocardiales</taxon>
        <taxon>Pseudonocardiaceae</taxon>
        <taxon>Pseudonocardia</taxon>
    </lineage>
</organism>
<evidence type="ECO:0000256" key="1">
    <source>
        <dbReference type="PROSITE-ProRule" id="PRU00169"/>
    </source>
</evidence>
<dbReference type="AlphaFoldDB" id="A0A543FT26"/>
<feature type="domain" description="Response regulatory" evidence="4">
    <location>
        <begin position="120"/>
        <end position="237"/>
    </location>
</feature>
<feature type="modified residue" description="4-aspartylphosphate" evidence="1">
    <location>
        <position position="170"/>
    </location>
</feature>
<keyword evidence="3" id="KW-0812">Transmembrane</keyword>
<feature type="transmembrane region" description="Helical" evidence="3">
    <location>
        <begin position="14"/>
        <end position="34"/>
    </location>
</feature>
<reference evidence="5 6" key="1">
    <citation type="submission" date="2019-06" db="EMBL/GenBank/DDBJ databases">
        <title>Sequencing the genomes of 1000 actinobacteria strains.</title>
        <authorList>
            <person name="Klenk H.-P."/>
        </authorList>
    </citation>
    <scope>NUCLEOTIDE SEQUENCE [LARGE SCALE GENOMIC DNA]</scope>
    <source>
        <strain evidence="5 6">DSM 45511</strain>
    </source>
</reference>
<evidence type="ECO:0000313" key="5">
    <source>
        <dbReference type="EMBL" id="TQM36971.1"/>
    </source>
</evidence>
<dbReference type="EMBL" id="VFPH01000002">
    <property type="protein sequence ID" value="TQM36971.1"/>
    <property type="molecule type" value="Genomic_DNA"/>
</dbReference>